<dbReference type="GO" id="GO:0048046">
    <property type="term" value="C:apoplast"/>
    <property type="evidence" value="ECO:0007669"/>
    <property type="project" value="UniProtKB-SubCell"/>
</dbReference>
<dbReference type="FunFam" id="2.60.120.10:FF:000025">
    <property type="entry name" value="germin-like protein subfamily 2 member 1"/>
    <property type="match status" value="1"/>
</dbReference>
<dbReference type="Gene3D" id="2.60.120.10">
    <property type="entry name" value="Jelly Rolls"/>
    <property type="match status" value="1"/>
</dbReference>
<comment type="subunit">
    <text evidence="11">Monomer. In the absence of manganese, it forms tetrameric and pentameric forms which show superoxide dismutase activity.</text>
</comment>
<evidence type="ECO:0000256" key="11">
    <source>
        <dbReference type="ARBA" id="ARBA00064720"/>
    </source>
</evidence>
<dbReference type="CDD" id="cd02241">
    <property type="entry name" value="cupin_OxOx"/>
    <property type="match status" value="1"/>
</dbReference>
<dbReference type="OrthoDB" id="1921208at2759"/>
<comment type="caution">
    <text evidence="17">The sequence shown here is derived from an EMBL/GenBank/DDBJ whole genome shotgun (WGS) entry which is preliminary data.</text>
</comment>
<evidence type="ECO:0000256" key="4">
    <source>
        <dbReference type="ARBA" id="ARBA00022525"/>
    </source>
</evidence>
<evidence type="ECO:0000259" key="16">
    <source>
        <dbReference type="SMART" id="SM00835"/>
    </source>
</evidence>
<sequence>DPDSLQDICVADLNSTVKVNGFPCKSNATAEDFFSNHLATAGATNNSYGSLVTPANVEKLPGLNTLGVSLSRIDYAPGGLNPPHVHPRATEIVFVLYGKLDVGFITTANALFSKTIAAGEVFVFPKGLVHFQKNNGRKPAAVISAFNSQLPGTQSIAATLFSAAPPVPDDVLAKAFHIGDDEVEKIKAGFAPPK</sequence>
<feature type="binding site" evidence="12">
    <location>
        <position position="91"/>
    </location>
    <ligand>
        <name>oxalate</name>
        <dbReference type="ChEBI" id="CHEBI:30623"/>
    </ligand>
</feature>
<evidence type="ECO:0000256" key="9">
    <source>
        <dbReference type="ARBA" id="ARBA00049204"/>
    </source>
</evidence>
<evidence type="ECO:0000256" key="7">
    <source>
        <dbReference type="ARBA" id="ARBA00023157"/>
    </source>
</evidence>
<evidence type="ECO:0000313" key="17">
    <source>
        <dbReference type="EMBL" id="EPS58936.1"/>
    </source>
</evidence>
<dbReference type="InterPro" id="IPR011051">
    <property type="entry name" value="RmlC_Cupin_sf"/>
</dbReference>
<accession>S8C3J5</accession>
<keyword evidence="6" id="KW-0732">Signal</keyword>
<evidence type="ECO:0000256" key="8">
    <source>
        <dbReference type="ARBA" id="ARBA00023211"/>
    </source>
</evidence>
<dbReference type="PROSITE" id="PS00725">
    <property type="entry name" value="GERMIN"/>
    <property type="match status" value="1"/>
</dbReference>
<name>S8C3J5_9LAMI</name>
<dbReference type="GO" id="GO:0030145">
    <property type="term" value="F:manganese ion binding"/>
    <property type="evidence" value="ECO:0007669"/>
    <property type="project" value="UniProtKB-UniRule"/>
</dbReference>
<comment type="catalytic activity">
    <reaction evidence="9">
        <text>2 superoxide + 2 H(+) = H2O2 + O2</text>
        <dbReference type="Rhea" id="RHEA:20696"/>
        <dbReference type="ChEBI" id="CHEBI:15378"/>
        <dbReference type="ChEBI" id="CHEBI:15379"/>
        <dbReference type="ChEBI" id="CHEBI:16240"/>
        <dbReference type="ChEBI" id="CHEBI:18421"/>
        <dbReference type="EC" id="1.15.1.1"/>
    </reaction>
</comment>
<feature type="binding site" evidence="12">
    <location>
        <position position="86"/>
    </location>
    <ligand>
        <name>oxalate</name>
        <dbReference type="ChEBI" id="CHEBI:30623"/>
    </ligand>
</feature>
<dbReference type="InterPro" id="IPR019780">
    <property type="entry name" value="Germin_Mn-BS"/>
</dbReference>
<keyword evidence="5 12" id="KW-0479">Metal-binding</keyword>
<feature type="binding site" evidence="13">
    <location>
        <position position="130"/>
    </location>
    <ligand>
        <name>Mn(2+)</name>
        <dbReference type="ChEBI" id="CHEBI:29035"/>
    </ligand>
</feature>
<gene>
    <name evidence="17" type="ORF">M569_15876</name>
</gene>
<feature type="binding site" evidence="13">
    <location>
        <position position="84"/>
    </location>
    <ligand>
        <name>Mn(2+)</name>
        <dbReference type="ChEBI" id="CHEBI:29035"/>
    </ligand>
</feature>
<dbReference type="InterPro" id="IPR006045">
    <property type="entry name" value="Cupin_1"/>
</dbReference>
<dbReference type="PANTHER" id="PTHR31238">
    <property type="entry name" value="GERMIN-LIKE PROTEIN SUBFAMILY 3 MEMBER 3"/>
    <property type="match status" value="1"/>
</dbReference>
<evidence type="ECO:0000256" key="5">
    <source>
        <dbReference type="ARBA" id="ARBA00022723"/>
    </source>
</evidence>
<dbReference type="Pfam" id="PF00190">
    <property type="entry name" value="Cupin_1"/>
    <property type="match status" value="1"/>
</dbReference>
<dbReference type="GO" id="GO:2000280">
    <property type="term" value="P:regulation of root development"/>
    <property type="evidence" value="ECO:0007669"/>
    <property type="project" value="UniProtKB-ARBA"/>
</dbReference>
<feature type="binding site" evidence="13">
    <location>
        <position position="91"/>
    </location>
    <ligand>
        <name>Mn(2+)</name>
        <dbReference type="ChEBI" id="CHEBI:29035"/>
    </ligand>
</feature>
<evidence type="ECO:0000256" key="6">
    <source>
        <dbReference type="ARBA" id="ARBA00022729"/>
    </source>
</evidence>
<dbReference type="Proteomes" id="UP000015453">
    <property type="component" value="Unassembled WGS sequence"/>
</dbReference>
<evidence type="ECO:0000256" key="2">
    <source>
        <dbReference type="ARBA" id="ARBA00007456"/>
    </source>
</evidence>
<evidence type="ECO:0000256" key="12">
    <source>
        <dbReference type="PIRSR" id="PIRSR601929-1"/>
    </source>
</evidence>
<evidence type="ECO:0000256" key="14">
    <source>
        <dbReference type="PIRSR" id="PIRSR601929-3"/>
    </source>
</evidence>
<evidence type="ECO:0000256" key="3">
    <source>
        <dbReference type="ARBA" id="ARBA00022523"/>
    </source>
</evidence>
<keyword evidence="18" id="KW-1185">Reference proteome</keyword>
<proteinExistence type="inferred from homology"/>
<comment type="similarity">
    <text evidence="2 15">Belongs to the germin family.</text>
</comment>
<dbReference type="GO" id="GO:0010497">
    <property type="term" value="P:plasmodesmata-mediated intercellular transport"/>
    <property type="evidence" value="ECO:0007669"/>
    <property type="project" value="UniProtKB-ARBA"/>
</dbReference>
<feature type="non-terminal residue" evidence="17">
    <location>
        <position position="194"/>
    </location>
</feature>
<dbReference type="GO" id="GO:0004784">
    <property type="term" value="F:superoxide dismutase activity"/>
    <property type="evidence" value="ECO:0007669"/>
    <property type="project" value="UniProtKB-EC"/>
</dbReference>
<evidence type="ECO:0000256" key="10">
    <source>
        <dbReference type="ARBA" id="ARBA00058969"/>
    </source>
</evidence>
<feature type="non-terminal residue" evidence="17">
    <location>
        <position position="1"/>
    </location>
</feature>
<comment type="function">
    <text evidence="10">May interact with bacterial adhesins thereby protecting the reproductive tissues from microbial attack. Has no oxalate oxidase activity.</text>
</comment>
<evidence type="ECO:0000256" key="15">
    <source>
        <dbReference type="RuleBase" id="RU366015"/>
    </source>
</evidence>
<evidence type="ECO:0000256" key="13">
    <source>
        <dbReference type="PIRSR" id="PIRSR601929-2"/>
    </source>
</evidence>
<dbReference type="GO" id="GO:0009506">
    <property type="term" value="C:plasmodesma"/>
    <property type="evidence" value="ECO:0007669"/>
    <property type="project" value="UniProtKB-ARBA"/>
</dbReference>
<dbReference type="InterPro" id="IPR014710">
    <property type="entry name" value="RmlC-like_jellyroll"/>
</dbReference>
<comment type="subcellular location">
    <subcellularLocation>
        <location evidence="1 15">Secreted</location>
        <location evidence="1 15">Extracellular space</location>
        <location evidence="1 15">Apoplast</location>
    </subcellularLocation>
</comment>
<dbReference type="PRINTS" id="PR00325">
    <property type="entry name" value="GERMIN"/>
</dbReference>
<evidence type="ECO:0000313" key="18">
    <source>
        <dbReference type="Proteomes" id="UP000015453"/>
    </source>
</evidence>
<dbReference type="AlphaFoldDB" id="S8C3J5"/>
<feature type="binding site" evidence="12">
    <location>
        <position position="81"/>
    </location>
    <ligand>
        <name>oxalate</name>
        <dbReference type="ChEBI" id="CHEBI:30623"/>
    </ligand>
</feature>
<organism evidence="17 18">
    <name type="scientific">Genlisea aurea</name>
    <dbReference type="NCBI Taxonomy" id="192259"/>
    <lineage>
        <taxon>Eukaryota</taxon>
        <taxon>Viridiplantae</taxon>
        <taxon>Streptophyta</taxon>
        <taxon>Embryophyta</taxon>
        <taxon>Tracheophyta</taxon>
        <taxon>Spermatophyta</taxon>
        <taxon>Magnoliopsida</taxon>
        <taxon>eudicotyledons</taxon>
        <taxon>Gunneridae</taxon>
        <taxon>Pentapetalae</taxon>
        <taxon>asterids</taxon>
        <taxon>lamiids</taxon>
        <taxon>Lamiales</taxon>
        <taxon>Lentibulariaceae</taxon>
        <taxon>Genlisea</taxon>
    </lineage>
</organism>
<reference evidence="17 18" key="1">
    <citation type="journal article" date="2013" name="BMC Genomics">
        <title>The miniature genome of a carnivorous plant Genlisea aurea contains a low number of genes and short non-coding sequences.</title>
        <authorList>
            <person name="Leushkin E.V."/>
            <person name="Sutormin R.A."/>
            <person name="Nabieva E.R."/>
            <person name="Penin A.A."/>
            <person name="Kondrashov A.S."/>
            <person name="Logacheva M.D."/>
        </authorList>
    </citation>
    <scope>NUCLEOTIDE SEQUENCE [LARGE SCALE GENOMIC DNA]</scope>
</reference>
<evidence type="ECO:0000256" key="1">
    <source>
        <dbReference type="ARBA" id="ARBA00004271"/>
    </source>
</evidence>
<feature type="disulfide bond" evidence="14">
    <location>
        <begin position="9"/>
        <end position="24"/>
    </location>
</feature>
<feature type="binding site" evidence="13">
    <location>
        <position position="86"/>
    </location>
    <ligand>
        <name>Mn(2+)</name>
        <dbReference type="ChEBI" id="CHEBI:29035"/>
    </ligand>
</feature>
<dbReference type="InterPro" id="IPR001929">
    <property type="entry name" value="Germin"/>
</dbReference>
<protein>
    <recommendedName>
        <fullName evidence="15">Germin-like protein</fullName>
    </recommendedName>
</protein>
<feature type="domain" description="Cupin type-1" evidence="16">
    <location>
        <begin position="36"/>
        <end position="184"/>
    </location>
</feature>
<dbReference type="EMBL" id="AUSU01008779">
    <property type="protein sequence ID" value="EPS58936.1"/>
    <property type="molecule type" value="Genomic_DNA"/>
</dbReference>
<keyword evidence="4 15" id="KW-0964">Secreted</keyword>
<dbReference type="SUPFAM" id="SSF51182">
    <property type="entry name" value="RmlC-like cupins"/>
    <property type="match status" value="1"/>
</dbReference>
<keyword evidence="3 15" id="KW-0052">Apoplast</keyword>
<dbReference type="SMART" id="SM00835">
    <property type="entry name" value="Cupin_1"/>
    <property type="match status" value="1"/>
</dbReference>
<keyword evidence="7 14" id="KW-1015">Disulfide bond</keyword>
<keyword evidence="8 12" id="KW-0464">Manganese</keyword>